<proteinExistence type="predicted"/>
<gene>
    <name evidence="5" type="primary">agaR</name>
    <name evidence="5" type="ORF">GCM10009117_20190</name>
</gene>
<dbReference type="InterPro" id="IPR036388">
    <property type="entry name" value="WH-like_DNA-bd_sf"/>
</dbReference>
<keyword evidence="1" id="KW-0805">Transcription regulation</keyword>
<accession>A0ABP3XWT1</accession>
<dbReference type="PANTHER" id="PTHR30363">
    <property type="entry name" value="HTH-TYPE TRANSCRIPTIONAL REGULATOR SRLR-RELATED"/>
    <property type="match status" value="1"/>
</dbReference>
<dbReference type="InterPro" id="IPR001034">
    <property type="entry name" value="DeoR_HTH"/>
</dbReference>
<dbReference type="InterPro" id="IPR036390">
    <property type="entry name" value="WH_DNA-bd_sf"/>
</dbReference>
<feature type="domain" description="HTH deoR-type" evidence="4">
    <location>
        <begin position="4"/>
        <end position="59"/>
    </location>
</feature>
<dbReference type="Gene3D" id="1.10.10.10">
    <property type="entry name" value="Winged helix-like DNA-binding domain superfamily/Winged helix DNA-binding domain"/>
    <property type="match status" value="1"/>
</dbReference>
<dbReference type="EMBL" id="BAAAFG010000015">
    <property type="protein sequence ID" value="GAA0872872.1"/>
    <property type="molecule type" value="Genomic_DNA"/>
</dbReference>
<dbReference type="InterPro" id="IPR050313">
    <property type="entry name" value="Carb_Metab_HTH_regulators"/>
</dbReference>
<dbReference type="Pfam" id="PF00455">
    <property type="entry name" value="DeoRC"/>
    <property type="match status" value="1"/>
</dbReference>
<dbReference type="SMART" id="SM00420">
    <property type="entry name" value="HTH_DEOR"/>
    <property type="match status" value="1"/>
</dbReference>
<evidence type="ECO:0000256" key="1">
    <source>
        <dbReference type="ARBA" id="ARBA00023015"/>
    </source>
</evidence>
<dbReference type="PANTHER" id="PTHR30363:SF44">
    <property type="entry name" value="AGA OPERON TRANSCRIPTIONAL REPRESSOR-RELATED"/>
    <property type="match status" value="1"/>
</dbReference>
<dbReference type="RefSeq" id="WP_343766994.1">
    <property type="nucleotide sequence ID" value="NZ_BAAAFG010000015.1"/>
</dbReference>
<dbReference type="Proteomes" id="UP001500507">
    <property type="component" value="Unassembled WGS sequence"/>
</dbReference>
<dbReference type="NCBIfam" id="NF040755">
    <property type="entry name" value="AgaR"/>
    <property type="match status" value="1"/>
</dbReference>
<dbReference type="SUPFAM" id="SSF46785">
    <property type="entry name" value="Winged helix' DNA-binding domain"/>
    <property type="match status" value="1"/>
</dbReference>
<dbReference type="PROSITE" id="PS51000">
    <property type="entry name" value="HTH_DEOR_2"/>
    <property type="match status" value="1"/>
</dbReference>
<evidence type="ECO:0000313" key="6">
    <source>
        <dbReference type="Proteomes" id="UP001500507"/>
    </source>
</evidence>
<protein>
    <submittedName>
        <fullName evidence="5">Aga operon transcriptional regulator AgaR</fullName>
    </submittedName>
</protein>
<evidence type="ECO:0000313" key="5">
    <source>
        <dbReference type="EMBL" id="GAA0872872.1"/>
    </source>
</evidence>
<evidence type="ECO:0000256" key="2">
    <source>
        <dbReference type="ARBA" id="ARBA00023125"/>
    </source>
</evidence>
<dbReference type="InterPro" id="IPR018356">
    <property type="entry name" value="Tscrpt_reg_HTH_DeoR_CS"/>
</dbReference>
<dbReference type="InterPro" id="IPR047779">
    <property type="entry name" value="AgaR-like"/>
</dbReference>
<dbReference type="PROSITE" id="PS00894">
    <property type="entry name" value="HTH_DEOR_1"/>
    <property type="match status" value="1"/>
</dbReference>
<evidence type="ECO:0000256" key="3">
    <source>
        <dbReference type="ARBA" id="ARBA00023163"/>
    </source>
</evidence>
<name>A0ABP3XWT1_9FLAO</name>
<keyword evidence="3" id="KW-0804">Transcription</keyword>
<keyword evidence="6" id="KW-1185">Reference proteome</keyword>
<dbReference type="InterPro" id="IPR037171">
    <property type="entry name" value="NagB/RpiA_transferase-like"/>
</dbReference>
<dbReference type="PRINTS" id="PR00037">
    <property type="entry name" value="HTHLACR"/>
</dbReference>
<keyword evidence="2" id="KW-0238">DNA-binding</keyword>
<dbReference type="SMART" id="SM01134">
    <property type="entry name" value="DeoRC"/>
    <property type="match status" value="1"/>
</dbReference>
<dbReference type="Gene3D" id="3.40.50.1360">
    <property type="match status" value="1"/>
</dbReference>
<sequence length="254" mass="27643">MTGINERQSKIIERLNKKGFVKVSELCEKLDVSTVTIRKDLSFLEEKGLLHRTHGGASKQSLYAFERNVGEKEGIQVEEKRKIAQQALRYIQDGDHLILSSGTTVLYLSRMLSTLKKLTVLTSSLSVATELSEQPTVDVIQLGGSVRKSSNSVVGPLAEKTLQDFSCNTLFLGVDGIDPEFGLTTTNIDEAQLNKAMIKSAEKVIVLTDSSKIGKRSFGKIAGLDQVDVLITDKDLAADSKVALEDAGVEVCVV</sequence>
<dbReference type="SUPFAM" id="SSF100950">
    <property type="entry name" value="NagB/RpiA/CoA transferase-like"/>
    <property type="match status" value="1"/>
</dbReference>
<organism evidence="5 6">
    <name type="scientific">Gangjinia marincola</name>
    <dbReference type="NCBI Taxonomy" id="578463"/>
    <lineage>
        <taxon>Bacteria</taxon>
        <taxon>Pseudomonadati</taxon>
        <taxon>Bacteroidota</taxon>
        <taxon>Flavobacteriia</taxon>
        <taxon>Flavobacteriales</taxon>
        <taxon>Flavobacteriaceae</taxon>
        <taxon>Gangjinia</taxon>
    </lineage>
</organism>
<comment type="caution">
    <text evidence="5">The sequence shown here is derived from an EMBL/GenBank/DDBJ whole genome shotgun (WGS) entry which is preliminary data.</text>
</comment>
<reference evidence="6" key="1">
    <citation type="journal article" date="2019" name="Int. J. Syst. Evol. Microbiol.">
        <title>The Global Catalogue of Microorganisms (GCM) 10K type strain sequencing project: providing services to taxonomists for standard genome sequencing and annotation.</title>
        <authorList>
            <consortium name="The Broad Institute Genomics Platform"/>
            <consortium name="The Broad Institute Genome Sequencing Center for Infectious Disease"/>
            <person name="Wu L."/>
            <person name="Ma J."/>
        </authorList>
    </citation>
    <scope>NUCLEOTIDE SEQUENCE [LARGE SCALE GENOMIC DNA]</scope>
    <source>
        <strain evidence="6">JCM 16082</strain>
    </source>
</reference>
<dbReference type="Pfam" id="PF08220">
    <property type="entry name" value="HTH_DeoR"/>
    <property type="match status" value="1"/>
</dbReference>
<dbReference type="InterPro" id="IPR014036">
    <property type="entry name" value="DeoR-like_C"/>
</dbReference>
<evidence type="ECO:0000259" key="4">
    <source>
        <dbReference type="PROSITE" id="PS51000"/>
    </source>
</evidence>